<protein>
    <submittedName>
        <fullName evidence="2">Uncharacterized protein</fullName>
    </submittedName>
</protein>
<accession>A0A6A0H7T3</accession>
<sequence>MGFQATGLYPLDRERVRRKLRRETTQEDVKNTRNFVSDAVLEKLLEIRSPPTEVNNAPKRRKAITLTPGKSHTGPRASTSGSATTQIQKKQAANVRKALQFDKYSDDEENELESNDGTDLAVAQGMTNPQDEMQEPDKDISKIFVNEDDLILVRFELDGRVQREKFYVARVREKVQDDDCDVMVEFLKKAVIQRRYHLSTLFSMTWLMLNERTSGSN</sequence>
<dbReference type="EMBL" id="JQDR03006088">
    <property type="protein sequence ID" value="KAA0200750.1"/>
    <property type="molecule type" value="Genomic_DNA"/>
</dbReference>
<reference evidence="2" key="1">
    <citation type="submission" date="2014-08" db="EMBL/GenBank/DDBJ databases">
        <authorList>
            <person name="Murali S."/>
            <person name="Richards S."/>
            <person name="Bandaranaike D."/>
            <person name="Bellair M."/>
            <person name="Blankenburg K."/>
            <person name="Chao H."/>
            <person name="Dinh H."/>
            <person name="Doddapaneni H."/>
            <person name="Dugan-Rocha S."/>
            <person name="Elkadiri S."/>
            <person name="Gnanaolivu R."/>
            <person name="Hughes D."/>
            <person name="Lee S."/>
            <person name="Li M."/>
            <person name="Ming W."/>
            <person name="Munidasa M."/>
            <person name="Muniz J."/>
            <person name="Nguyen L."/>
            <person name="Osuji N."/>
            <person name="Pu L.-L."/>
            <person name="Puazo M."/>
            <person name="Skinner E."/>
            <person name="Qu C."/>
            <person name="Quiroz J."/>
            <person name="Raj R."/>
            <person name="Weissenberger G."/>
            <person name="Xin Y."/>
            <person name="Zou X."/>
            <person name="Han Y."/>
            <person name="Worley K."/>
            <person name="Muzny D."/>
            <person name="Gibbs R."/>
        </authorList>
    </citation>
    <scope>NUCLEOTIDE SEQUENCE</scope>
    <source>
        <strain evidence="2">HAZT.00-mixed</strain>
        <tissue evidence="2">Whole organism</tissue>
    </source>
</reference>
<name>A0A6A0H7T3_HYAAZ</name>
<feature type="compositionally biased region" description="Polar residues" evidence="1">
    <location>
        <begin position="76"/>
        <end position="91"/>
    </location>
</feature>
<dbReference type="AlphaFoldDB" id="A0A6A0H7T3"/>
<dbReference type="Proteomes" id="UP000711488">
    <property type="component" value="Unassembled WGS sequence"/>
</dbReference>
<reference evidence="2" key="3">
    <citation type="submission" date="2019-06" db="EMBL/GenBank/DDBJ databases">
        <authorList>
            <person name="Poynton C."/>
            <person name="Hasenbein S."/>
            <person name="Benoit J.B."/>
            <person name="Sepulveda M.S."/>
            <person name="Poelchau M.F."/>
            <person name="Murali S.C."/>
            <person name="Chen S."/>
            <person name="Glastad K.M."/>
            <person name="Werren J.H."/>
            <person name="Vineis J.H."/>
            <person name="Bowen J.L."/>
            <person name="Friedrich M."/>
            <person name="Jones J."/>
            <person name="Robertson H.M."/>
            <person name="Feyereisen R."/>
            <person name="Mechler-Hickson A."/>
            <person name="Mathers N."/>
            <person name="Lee C.E."/>
            <person name="Colbourne J.K."/>
            <person name="Biales A."/>
            <person name="Johnston J.S."/>
            <person name="Wellborn G.A."/>
            <person name="Rosendale A.J."/>
            <person name="Cridge A.G."/>
            <person name="Munoz-Torres M.C."/>
            <person name="Bain P.A."/>
            <person name="Manny A.R."/>
            <person name="Major K.M."/>
            <person name="Lambert F.N."/>
            <person name="Vulpe C.D."/>
            <person name="Tuck P."/>
            <person name="Blalock B.J."/>
            <person name="Lin Y.-Y."/>
            <person name="Smith M.E."/>
            <person name="Ochoa-Acuna H."/>
            <person name="Chen M.-J.M."/>
            <person name="Childers C.P."/>
            <person name="Qu J."/>
            <person name="Dugan S."/>
            <person name="Lee S.L."/>
            <person name="Chao H."/>
            <person name="Dinh H."/>
            <person name="Han Y."/>
            <person name="Doddapaneni H."/>
            <person name="Worley K.C."/>
            <person name="Muzny D.M."/>
            <person name="Gibbs R.A."/>
            <person name="Richards S."/>
        </authorList>
    </citation>
    <scope>NUCLEOTIDE SEQUENCE</scope>
    <source>
        <strain evidence="2">HAZT.00-mixed</strain>
        <tissue evidence="2">Whole organism</tissue>
    </source>
</reference>
<feature type="region of interest" description="Disordered" evidence="1">
    <location>
        <begin position="51"/>
        <end position="91"/>
    </location>
</feature>
<feature type="region of interest" description="Disordered" evidence="1">
    <location>
        <begin position="103"/>
        <end position="122"/>
    </location>
</feature>
<evidence type="ECO:0000256" key="1">
    <source>
        <dbReference type="SAM" id="MobiDB-lite"/>
    </source>
</evidence>
<reference evidence="2" key="2">
    <citation type="journal article" date="2018" name="Environ. Sci. Technol.">
        <title>The Toxicogenome of Hyalella azteca: A Model for Sediment Ecotoxicology and Evolutionary Toxicology.</title>
        <authorList>
            <person name="Poynton H.C."/>
            <person name="Hasenbein S."/>
            <person name="Benoit J.B."/>
            <person name="Sepulveda M.S."/>
            <person name="Poelchau M.F."/>
            <person name="Hughes D.S.T."/>
            <person name="Murali S.C."/>
            <person name="Chen S."/>
            <person name="Glastad K.M."/>
            <person name="Goodisman M.A.D."/>
            <person name="Werren J.H."/>
            <person name="Vineis J.H."/>
            <person name="Bowen J.L."/>
            <person name="Friedrich M."/>
            <person name="Jones J."/>
            <person name="Robertson H.M."/>
            <person name="Feyereisen R."/>
            <person name="Mechler-Hickson A."/>
            <person name="Mathers N."/>
            <person name="Lee C.E."/>
            <person name="Colbourne J.K."/>
            <person name="Biales A."/>
            <person name="Johnston J.S."/>
            <person name="Wellborn G.A."/>
            <person name="Rosendale A.J."/>
            <person name="Cridge A.G."/>
            <person name="Munoz-Torres M.C."/>
            <person name="Bain P.A."/>
            <person name="Manny A.R."/>
            <person name="Major K.M."/>
            <person name="Lambert F.N."/>
            <person name="Vulpe C.D."/>
            <person name="Tuck P."/>
            <person name="Blalock B.J."/>
            <person name="Lin Y.Y."/>
            <person name="Smith M.E."/>
            <person name="Ochoa-Acuna H."/>
            <person name="Chen M.M."/>
            <person name="Childers C.P."/>
            <person name="Qu J."/>
            <person name="Dugan S."/>
            <person name="Lee S.L."/>
            <person name="Chao H."/>
            <person name="Dinh H."/>
            <person name="Han Y."/>
            <person name="Doddapaneni H."/>
            <person name="Worley K.C."/>
            <person name="Muzny D.M."/>
            <person name="Gibbs R.A."/>
            <person name="Richards S."/>
        </authorList>
    </citation>
    <scope>NUCLEOTIDE SEQUENCE</scope>
    <source>
        <strain evidence="2">HAZT.00-mixed</strain>
        <tissue evidence="2">Whole organism</tissue>
    </source>
</reference>
<proteinExistence type="predicted"/>
<comment type="caution">
    <text evidence="2">The sequence shown here is derived from an EMBL/GenBank/DDBJ whole genome shotgun (WGS) entry which is preliminary data.</text>
</comment>
<gene>
    <name evidence="2" type="ORF">HAZT_HAZT008926</name>
</gene>
<feature type="compositionally biased region" description="Acidic residues" evidence="1">
    <location>
        <begin position="105"/>
        <end position="116"/>
    </location>
</feature>
<evidence type="ECO:0000313" key="2">
    <source>
        <dbReference type="EMBL" id="KAA0200750.1"/>
    </source>
</evidence>
<organism evidence="2">
    <name type="scientific">Hyalella azteca</name>
    <name type="common">Amphipod</name>
    <dbReference type="NCBI Taxonomy" id="294128"/>
    <lineage>
        <taxon>Eukaryota</taxon>
        <taxon>Metazoa</taxon>
        <taxon>Ecdysozoa</taxon>
        <taxon>Arthropoda</taxon>
        <taxon>Crustacea</taxon>
        <taxon>Multicrustacea</taxon>
        <taxon>Malacostraca</taxon>
        <taxon>Eumalacostraca</taxon>
        <taxon>Peracarida</taxon>
        <taxon>Amphipoda</taxon>
        <taxon>Senticaudata</taxon>
        <taxon>Talitrida</taxon>
        <taxon>Talitroidea</taxon>
        <taxon>Hyalellidae</taxon>
        <taxon>Hyalella</taxon>
    </lineage>
</organism>